<proteinExistence type="inferred from homology"/>
<dbReference type="GO" id="GO:0003700">
    <property type="term" value="F:DNA-binding transcription factor activity"/>
    <property type="evidence" value="ECO:0007669"/>
    <property type="project" value="InterPro"/>
</dbReference>
<dbReference type="Pfam" id="PF03466">
    <property type="entry name" value="LysR_substrate"/>
    <property type="match status" value="1"/>
</dbReference>
<evidence type="ECO:0000256" key="2">
    <source>
        <dbReference type="ARBA" id="ARBA00023015"/>
    </source>
</evidence>
<evidence type="ECO:0000256" key="1">
    <source>
        <dbReference type="ARBA" id="ARBA00009437"/>
    </source>
</evidence>
<keyword evidence="3" id="KW-0238">DNA-binding</keyword>
<dbReference type="InterPro" id="IPR036388">
    <property type="entry name" value="WH-like_DNA-bd_sf"/>
</dbReference>
<dbReference type="EMBL" id="QUSM01000004">
    <property type="protein sequence ID" value="RGD73790.1"/>
    <property type="molecule type" value="Genomic_DNA"/>
</dbReference>
<dbReference type="InterPro" id="IPR000847">
    <property type="entry name" value="LysR_HTH_N"/>
</dbReference>
<evidence type="ECO:0000256" key="3">
    <source>
        <dbReference type="ARBA" id="ARBA00023125"/>
    </source>
</evidence>
<evidence type="ECO:0000256" key="4">
    <source>
        <dbReference type="ARBA" id="ARBA00023163"/>
    </source>
</evidence>
<feature type="domain" description="HTH lysR-type" evidence="5">
    <location>
        <begin position="1"/>
        <end position="60"/>
    </location>
</feature>
<gene>
    <name evidence="6" type="ORF">DW687_08390</name>
</gene>
<name>A0A3E3DX10_9FIRM</name>
<dbReference type="Gene3D" id="3.40.190.290">
    <property type="match status" value="1"/>
</dbReference>
<dbReference type="PANTHER" id="PTHR30126">
    <property type="entry name" value="HTH-TYPE TRANSCRIPTIONAL REGULATOR"/>
    <property type="match status" value="1"/>
</dbReference>
<dbReference type="SUPFAM" id="SSF46785">
    <property type="entry name" value="Winged helix' DNA-binding domain"/>
    <property type="match status" value="1"/>
</dbReference>
<dbReference type="SUPFAM" id="SSF53850">
    <property type="entry name" value="Periplasmic binding protein-like II"/>
    <property type="match status" value="1"/>
</dbReference>
<dbReference type="InterPro" id="IPR036390">
    <property type="entry name" value="WH_DNA-bd_sf"/>
</dbReference>
<evidence type="ECO:0000313" key="6">
    <source>
        <dbReference type="EMBL" id="RGD73790.1"/>
    </source>
</evidence>
<dbReference type="Proteomes" id="UP000261212">
    <property type="component" value="Unassembled WGS sequence"/>
</dbReference>
<dbReference type="InterPro" id="IPR005119">
    <property type="entry name" value="LysR_subst-bd"/>
</dbReference>
<keyword evidence="4" id="KW-0804">Transcription</keyword>
<dbReference type="CDD" id="cd05466">
    <property type="entry name" value="PBP2_LTTR_substrate"/>
    <property type="match status" value="1"/>
</dbReference>
<accession>A0A3E3DX10</accession>
<dbReference type="PROSITE" id="PS50931">
    <property type="entry name" value="HTH_LYSR"/>
    <property type="match status" value="1"/>
</dbReference>
<organism evidence="6 7">
    <name type="scientific">Anaerofustis stercorihominis</name>
    <dbReference type="NCBI Taxonomy" id="214853"/>
    <lineage>
        <taxon>Bacteria</taxon>
        <taxon>Bacillati</taxon>
        <taxon>Bacillota</taxon>
        <taxon>Clostridia</taxon>
        <taxon>Eubacteriales</taxon>
        <taxon>Eubacteriaceae</taxon>
        <taxon>Anaerofustis</taxon>
    </lineage>
</organism>
<dbReference type="Gene3D" id="1.10.10.10">
    <property type="entry name" value="Winged helix-like DNA-binding domain superfamily/Winged helix DNA-binding domain"/>
    <property type="match status" value="1"/>
</dbReference>
<reference evidence="6 7" key="1">
    <citation type="submission" date="2018-08" db="EMBL/GenBank/DDBJ databases">
        <title>A genome reference for cultivated species of the human gut microbiota.</title>
        <authorList>
            <person name="Zou Y."/>
            <person name="Xue W."/>
            <person name="Luo G."/>
        </authorList>
    </citation>
    <scope>NUCLEOTIDE SEQUENCE [LARGE SCALE GENOMIC DNA]</scope>
    <source>
        <strain evidence="6 7">AM25-6</strain>
    </source>
</reference>
<comment type="caution">
    <text evidence="6">The sequence shown here is derived from an EMBL/GenBank/DDBJ whole genome shotgun (WGS) entry which is preliminary data.</text>
</comment>
<dbReference type="AlphaFoldDB" id="A0A3E3DX10"/>
<sequence>MTEFEIEAFLMVIKKGNISLAAESLHITQPALSRRISALEEELGYKLINRKKGIRNIELTSEGKSFIPIAKKWISVCVEAKGLSDIDYESVLNIASIGSISTYILPEVFINFMECYPDKRLSFHNYHSHESYEYVEKGLIDIAIISDDMYSKNVKTIPLFSEPMVFICGRMSHYEGDIDPKQLNIKNEIRLPWNPEFDLWHEYWFGNIPEYKIFLDQMSLLEEFLAVKDVWAIVPMSVAQKISQNSKIKILNITDPSEDRIIYYLKSNEKKNGLIDKFLDVLNKEINKIDNVKIYL</sequence>
<comment type="similarity">
    <text evidence="1">Belongs to the LysR transcriptional regulatory family.</text>
</comment>
<dbReference type="RefSeq" id="WP_117532409.1">
    <property type="nucleotide sequence ID" value="NZ_QUSM01000004.1"/>
</dbReference>
<dbReference type="GO" id="GO:0003677">
    <property type="term" value="F:DNA binding"/>
    <property type="evidence" value="ECO:0007669"/>
    <property type="project" value="UniProtKB-KW"/>
</dbReference>
<keyword evidence="2" id="KW-0805">Transcription regulation</keyword>
<dbReference type="Pfam" id="PF00126">
    <property type="entry name" value="HTH_1"/>
    <property type="match status" value="1"/>
</dbReference>
<protein>
    <submittedName>
        <fullName evidence="6">LysR family transcriptional regulator</fullName>
    </submittedName>
</protein>
<evidence type="ECO:0000313" key="7">
    <source>
        <dbReference type="Proteomes" id="UP000261212"/>
    </source>
</evidence>
<dbReference type="PRINTS" id="PR00039">
    <property type="entry name" value="HTHLYSR"/>
</dbReference>
<evidence type="ECO:0000259" key="5">
    <source>
        <dbReference type="PROSITE" id="PS50931"/>
    </source>
</evidence>